<protein>
    <submittedName>
        <fullName evidence="1">DNA-binding protein</fullName>
    </submittedName>
</protein>
<sequence length="183" mass="20084">MNQNSLIIKLADFTSDDHPFGNIEGRKVFSALVDFVNSHPSNNVFGLSLQGIAATDASFPRESVMSLAKQYRGEKGFYLEGFTSRDLVDNWNYAAQAKEQPMVIWNGDTPELIGPKVTPSVKALIDFVHSRKSVTASIVSEGLNITVPNASTKLKKLVSQGFILRVEEVAESGGVEYIYQAIK</sequence>
<dbReference type="Proteomes" id="UP001449225">
    <property type="component" value="Unassembled WGS sequence"/>
</dbReference>
<name>A0ABU9TS43_9GAMM</name>
<dbReference type="EMBL" id="JBBMRA010000007">
    <property type="protein sequence ID" value="MEM5536544.1"/>
    <property type="molecule type" value="Genomic_DNA"/>
</dbReference>
<organism evidence="1 2">
    <name type="scientific">Neptuniibacter pectenicola</name>
    <dbReference type="NCBI Taxonomy" id="1806669"/>
    <lineage>
        <taxon>Bacteria</taxon>
        <taxon>Pseudomonadati</taxon>
        <taxon>Pseudomonadota</taxon>
        <taxon>Gammaproteobacteria</taxon>
        <taxon>Oceanospirillales</taxon>
        <taxon>Oceanospirillaceae</taxon>
        <taxon>Neptuniibacter</taxon>
    </lineage>
</organism>
<dbReference type="RefSeq" id="WP_342854346.1">
    <property type="nucleotide sequence ID" value="NZ_JBBMRA010000007.1"/>
</dbReference>
<keyword evidence="2" id="KW-1185">Reference proteome</keyword>
<dbReference type="GO" id="GO:0003677">
    <property type="term" value="F:DNA binding"/>
    <property type="evidence" value="ECO:0007669"/>
    <property type="project" value="UniProtKB-KW"/>
</dbReference>
<reference evidence="1 2" key="1">
    <citation type="submission" date="2024-03" db="EMBL/GenBank/DDBJ databases">
        <title>Community enrichment and isolation of bacterial strains for fucoidan degradation.</title>
        <authorList>
            <person name="Sichert A."/>
        </authorList>
    </citation>
    <scope>NUCLEOTIDE SEQUENCE [LARGE SCALE GENOMIC DNA]</scope>
    <source>
        <strain evidence="1 2">AS76</strain>
    </source>
</reference>
<comment type="caution">
    <text evidence="1">The sequence shown here is derived from an EMBL/GenBank/DDBJ whole genome shotgun (WGS) entry which is preliminary data.</text>
</comment>
<keyword evidence="1" id="KW-0238">DNA-binding</keyword>
<accession>A0ABU9TS43</accession>
<evidence type="ECO:0000313" key="1">
    <source>
        <dbReference type="EMBL" id="MEM5536544.1"/>
    </source>
</evidence>
<evidence type="ECO:0000313" key="2">
    <source>
        <dbReference type="Proteomes" id="UP001449225"/>
    </source>
</evidence>
<proteinExistence type="predicted"/>
<gene>
    <name evidence="1" type="ORF">WNY58_09090</name>
</gene>